<reference evidence="6" key="1">
    <citation type="journal article" date="2014" name="Int. J. Syst. Evol. Microbiol.">
        <title>Complete genome sequence of Corynebacterium casei LMG S-19264T (=DSM 44701T), isolated from a smear-ripened cheese.</title>
        <authorList>
            <consortium name="US DOE Joint Genome Institute (JGI-PGF)"/>
            <person name="Walter F."/>
            <person name="Albersmeier A."/>
            <person name="Kalinowski J."/>
            <person name="Ruckert C."/>
        </authorList>
    </citation>
    <scope>NUCLEOTIDE SEQUENCE</scope>
    <source>
        <strain evidence="6">KCTC 23310</strain>
    </source>
</reference>
<evidence type="ECO:0000256" key="4">
    <source>
        <dbReference type="SAM" id="Phobius"/>
    </source>
</evidence>
<keyword evidence="4" id="KW-1133">Transmembrane helix</keyword>
<organism evidence="6 7">
    <name type="scientific">Neogemmobacter tilapiae</name>
    <dbReference type="NCBI Taxonomy" id="875041"/>
    <lineage>
        <taxon>Bacteria</taxon>
        <taxon>Pseudomonadati</taxon>
        <taxon>Pseudomonadota</taxon>
        <taxon>Alphaproteobacteria</taxon>
        <taxon>Rhodobacterales</taxon>
        <taxon>Paracoccaceae</taxon>
        <taxon>Neogemmobacter</taxon>
    </lineage>
</organism>
<dbReference type="AlphaFoldDB" id="A0A918TPP0"/>
<dbReference type="PRINTS" id="PR00368">
    <property type="entry name" value="FADPNR"/>
</dbReference>
<keyword evidence="3" id="KW-0560">Oxidoreductase</keyword>
<dbReference type="PANTHER" id="PTHR48105">
    <property type="entry name" value="THIOREDOXIN REDUCTASE 1-RELATED-RELATED"/>
    <property type="match status" value="1"/>
</dbReference>
<dbReference type="PRINTS" id="PR00469">
    <property type="entry name" value="PNDRDTASEII"/>
</dbReference>
<dbReference type="GO" id="GO:0016491">
    <property type="term" value="F:oxidoreductase activity"/>
    <property type="evidence" value="ECO:0007669"/>
    <property type="project" value="UniProtKB-KW"/>
</dbReference>
<keyword evidence="2" id="KW-0285">Flavoprotein</keyword>
<evidence type="ECO:0000313" key="7">
    <source>
        <dbReference type="Proteomes" id="UP000638981"/>
    </source>
</evidence>
<feature type="transmembrane region" description="Helical" evidence="4">
    <location>
        <begin position="13"/>
        <end position="30"/>
    </location>
</feature>
<dbReference type="InterPro" id="IPR036188">
    <property type="entry name" value="FAD/NAD-bd_sf"/>
</dbReference>
<comment type="caution">
    <text evidence="6">The sequence shown here is derived from an EMBL/GenBank/DDBJ whole genome shotgun (WGS) entry which is preliminary data.</text>
</comment>
<name>A0A918TPP0_9RHOB</name>
<dbReference type="SUPFAM" id="SSF51905">
    <property type="entry name" value="FAD/NAD(P)-binding domain"/>
    <property type="match status" value="1"/>
</dbReference>
<reference evidence="6" key="2">
    <citation type="submission" date="2020-09" db="EMBL/GenBank/DDBJ databases">
        <authorList>
            <person name="Sun Q."/>
            <person name="Kim S."/>
        </authorList>
    </citation>
    <scope>NUCLEOTIDE SEQUENCE</scope>
    <source>
        <strain evidence="6">KCTC 23310</strain>
    </source>
</reference>
<evidence type="ECO:0000313" key="6">
    <source>
        <dbReference type="EMBL" id="GHC54349.1"/>
    </source>
</evidence>
<dbReference type="InterPro" id="IPR023753">
    <property type="entry name" value="FAD/NAD-binding_dom"/>
</dbReference>
<accession>A0A918TPP0</accession>
<evidence type="ECO:0000259" key="5">
    <source>
        <dbReference type="Pfam" id="PF07992"/>
    </source>
</evidence>
<protein>
    <recommendedName>
        <fullName evidence="1">Thioredoxin reductase</fullName>
    </recommendedName>
</protein>
<keyword evidence="4" id="KW-0472">Membrane</keyword>
<sequence length="309" mass="32910">MDMAVERPEFVDVVVVGGSFAGLSAAIYLARGRRRVVVVDEGLTRNRFAPAGHSLFGFDGRPPAEIRAAGMRDLLAYPTARVVQGRVATITENAGVFDVKGQGVALRARRIILAHGMRDILPDLPGLDQVWGKQAFQCPYCHGYEAADRPTAIWMNAHMGVDHALFLRQWAGRELTLLTNGAAVPEGAERLAAAGIGVETGRLQGVSLRDGQMVGLVLDSGELPAEVLYMMPRSEPASDLAAQLGLEMVEGPAGAYVKVDEMKQTSRKGVFAAGDLIRPMYGAAFAVADGAMAGPACHRSLVMEDLGRG</sequence>
<evidence type="ECO:0000256" key="1">
    <source>
        <dbReference type="ARBA" id="ARBA00018719"/>
    </source>
</evidence>
<proteinExistence type="predicted"/>
<dbReference type="Gene3D" id="3.50.50.60">
    <property type="entry name" value="FAD/NAD(P)-binding domain"/>
    <property type="match status" value="2"/>
</dbReference>
<keyword evidence="4" id="KW-0812">Transmembrane</keyword>
<evidence type="ECO:0000256" key="2">
    <source>
        <dbReference type="ARBA" id="ARBA00022630"/>
    </source>
</evidence>
<feature type="domain" description="FAD/NAD(P)-binding" evidence="5">
    <location>
        <begin position="12"/>
        <end position="279"/>
    </location>
</feature>
<gene>
    <name evidence="6" type="ORF">GCM10007315_16550</name>
</gene>
<dbReference type="Pfam" id="PF07992">
    <property type="entry name" value="Pyr_redox_2"/>
    <property type="match status" value="1"/>
</dbReference>
<dbReference type="Proteomes" id="UP000638981">
    <property type="component" value="Unassembled WGS sequence"/>
</dbReference>
<dbReference type="InterPro" id="IPR050097">
    <property type="entry name" value="Ferredoxin-NADP_redctase_2"/>
</dbReference>
<keyword evidence="7" id="KW-1185">Reference proteome</keyword>
<dbReference type="EMBL" id="BMYJ01000004">
    <property type="protein sequence ID" value="GHC54349.1"/>
    <property type="molecule type" value="Genomic_DNA"/>
</dbReference>
<evidence type="ECO:0000256" key="3">
    <source>
        <dbReference type="ARBA" id="ARBA00023002"/>
    </source>
</evidence>